<dbReference type="Proteomes" id="UP000193685">
    <property type="component" value="Unassembled WGS sequence"/>
</dbReference>
<evidence type="ECO:0000256" key="1">
    <source>
        <dbReference type="SAM" id="Phobius"/>
    </source>
</evidence>
<dbReference type="GeneID" id="63783995"/>
<name>A0A1Y2FGY6_PROLT</name>
<dbReference type="OMA" id="VHSMGQE"/>
<protein>
    <recommendedName>
        <fullName evidence="2">DUF1279 domain-containing protein</fullName>
    </recommendedName>
</protein>
<feature type="transmembrane region" description="Helical" evidence="1">
    <location>
        <begin position="104"/>
        <end position="126"/>
    </location>
</feature>
<gene>
    <name evidence="3" type="ORF">BCR37DRAFT_341363</name>
</gene>
<dbReference type="InterPro" id="IPR045866">
    <property type="entry name" value="FAM210A/B-like"/>
</dbReference>
<keyword evidence="1" id="KW-0812">Transmembrane</keyword>
<feature type="transmembrane region" description="Helical" evidence="1">
    <location>
        <begin position="12"/>
        <end position="34"/>
    </location>
</feature>
<dbReference type="OrthoDB" id="426386at2759"/>
<sequence>LKELSRKYGRAAIVVYLGISLVDYAVAFGLVHALGTDRIGALEDKAFAVVRDWTGWAPKSSVTDVQDDEPGVVTEAVHKEVQKHGVKPASIWTEAAIAYGIHKAIFIFVRVPITIAITPGIVKALVKRGWKVGPARVAAEAA</sequence>
<evidence type="ECO:0000313" key="4">
    <source>
        <dbReference type="Proteomes" id="UP000193685"/>
    </source>
</evidence>
<dbReference type="PANTHER" id="PTHR21377">
    <property type="entry name" value="PROTEIN FAM210B, MITOCHONDRIAL"/>
    <property type="match status" value="1"/>
</dbReference>
<proteinExistence type="predicted"/>
<dbReference type="EMBL" id="MCFI01000008">
    <property type="protein sequence ID" value="ORY83200.1"/>
    <property type="molecule type" value="Genomic_DNA"/>
</dbReference>
<feature type="non-terminal residue" evidence="3">
    <location>
        <position position="142"/>
    </location>
</feature>
<feature type="non-terminal residue" evidence="3">
    <location>
        <position position="1"/>
    </location>
</feature>
<feature type="domain" description="DUF1279" evidence="2">
    <location>
        <begin position="1"/>
        <end position="119"/>
    </location>
</feature>
<keyword evidence="1" id="KW-0472">Membrane</keyword>
<organism evidence="3 4">
    <name type="scientific">Protomyces lactucae-debilis</name>
    <dbReference type="NCBI Taxonomy" id="2754530"/>
    <lineage>
        <taxon>Eukaryota</taxon>
        <taxon>Fungi</taxon>
        <taxon>Dikarya</taxon>
        <taxon>Ascomycota</taxon>
        <taxon>Taphrinomycotina</taxon>
        <taxon>Taphrinomycetes</taxon>
        <taxon>Taphrinales</taxon>
        <taxon>Protomycetaceae</taxon>
        <taxon>Protomyces</taxon>
    </lineage>
</organism>
<keyword evidence="4" id="KW-1185">Reference proteome</keyword>
<dbReference type="AlphaFoldDB" id="A0A1Y2FGY6"/>
<dbReference type="RefSeq" id="XP_040725781.1">
    <property type="nucleotide sequence ID" value="XM_040867396.1"/>
</dbReference>
<keyword evidence="1" id="KW-1133">Transmembrane helix</keyword>
<evidence type="ECO:0000259" key="2">
    <source>
        <dbReference type="Pfam" id="PF06916"/>
    </source>
</evidence>
<dbReference type="Pfam" id="PF06916">
    <property type="entry name" value="FAM210A-B_dom"/>
    <property type="match status" value="1"/>
</dbReference>
<dbReference type="PANTHER" id="PTHR21377:SF0">
    <property type="entry name" value="PROTEIN FAM210B, MITOCHONDRIAL"/>
    <property type="match status" value="1"/>
</dbReference>
<evidence type="ECO:0000313" key="3">
    <source>
        <dbReference type="EMBL" id="ORY83200.1"/>
    </source>
</evidence>
<accession>A0A1Y2FGY6</accession>
<dbReference type="InterPro" id="IPR009688">
    <property type="entry name" value="FAM210A/B-like_dom"/>
</dbReference>
<reference evidence="3 4" key="1">
    <citation type="submission" date="2016-07" db="EMBL/GenBank/DDBJ databases">
        <title>Pervasive Adenine N6-methylation of Active Genes in Fungi.</title>
        <authorList>
            <consortium name="DOE Joint Genome Institute"/>
            <person name="Mondo S.J."/>
            <person name="Dannebaum R.O."/>
            <person name="Kuo R.C."/>
            <person name="Labutti K."/>
            <person name="Haridas S."/>
            <person name="Kuo A."/>
            <person name="Salamov A."/>
            <person name="Ahrendt S.R."/>
            <person name="Lipzen A."/>
            <person name="Sullivan W."/>
            <person name="Andreopoulos W.B."/>
            <person name="Clum A."/>
            <person name="Lindquist E."/>
            <person name="Daum C."/>
            <person name="Ramamoorthy G.K."/>
            <person name="Gryganskyi A."/>
            <person name="Culley D."/>
            <person name="Magnuson J.K."/>
            <person name="James T.Y."/>
            <person name="O'Malley M.A."/>
            <person name="Stajich J.E."/>
            <person name="Spatafora J.W."/>
            <person name="Visel A."/>
            <person name="Grigoriev I.V."/>
        </authorList>
    </citation>
    <scope>NUCLEOTIDE SEQUENCE [LARGE SCALE GENOMIC DNA]</scope>
    <source>
        <strain evidence="3 4">12-1054</strain>
    </source>
</reference>
<comment type="caution">
    <text evidence="3">The sequence shown here is derived from an EMBL/GenBank/DDBJ whole genome shotgun (WGS) entry which is preliminary data.</text>
</comment>
<dbReference type="GO" id="GO:0005739">
    <property type="term" value="C:mitochondrion"/>
    <property type="evidence" value="ECO:0007669"/>
    <property type="project" value="TreeGrafter"/>
</dbReference>